<proteinExistence type="predicted"/>
<evidence type="ECO:0000256" key="3">
    <source>
        <dbReference type="ARBA" id="ARBA00022679"/>
    </source>
</evidence>
<dbReference type="AlphaFoldDB" id="A0A0F9ARR5"/>
<dbReference type="CDD" id="cd16917">
    <property type="entry name" value="HATPase_UhpB-NarQ-NarX-like"/>
    <property type="match status" value="1"/>
</dbReference>
<dbReference type="GO" id="GO:0004673">
    <property type="term" value="F:protein histidine kinase activity"/>
    <property type="evidence" value="ECO:0007669"/>
    <property type="project" value="UniProtKB-EC"/>
</dbReference>
<dbReference type="EC" id="2.7.13.3" evidence="2"/>
<comment type="caution">
    <text evidence="6">The sequence shown here is derived from an EMBL/GenBank/DDBJ whole genome shotgun (WGS) entry which is preliminary data.</text>
</comment>
<feature type="domain" description="Histidine kinase" evidence="5">
    <location>
        <begin position="1"/>
        <end position="89"/>
    </location>
</feature>
<gene>
    <name evidence="6" type="ORF">LCGC14_2879460</name>
</gene>
<keyword evidence="3" id="KW-0808">Transferase</keyword>
<sequence>QEALTNVARHAEAENAAISLSFKDGILRVEVEDDGKGFNLWSLLEGKDGIPPLGILGMRERAALLGGQLTIDTKPGRGTRVSVSVPLGLLR</sequence>
<evidence type="ECO:0000256" key="2">
    <source>
        <dbReference type="ARBA" id="ARBA00012438"/>
    </source>
</evidence>
<evidence type="ECO:0000259" key="5">
    <source>
        <dbReference type="PROSITE" id="PS50109"/>
    </source>
</evidence>
<dbReference type="InterPro" id="IPR005467">
    <property type="entry name" value="His_kinase_dom"/>
</dbReference>
<feature type="non-terminal residue" evidence="6">
    <location>
        <position position="1"/>
    </location>
</feature>
<dbReference type="Pfam" id="PF02518">
    <property type="entry name" value="HATPase_c"/>
    <property type="match status" value="1"/>
</dbReference>
<protein>
    <recommendedName>
        <fullName evidence="2">histidine kinase</fullName>
        <ecNumber evidence="2">2.7.13.3</ecNumber>
    </recommendedName>
</protein>
<reference evidence="6" key="1">
    <citation type="journal article" date="2015" name="Nature">
        <title>Complex archaea that bridge the gap between prokaryotes and eukaryotes.</title>
        <authorList>
            <person name="Spang A."/>
            <person name="Saw J.H."/>
            <person name="Jorgensen S.L."/>
            <person name="Zaremba-Niedzwiedzka K."/>
            <person name="Martijn J."/>
            <person name="Lind A.E."/>
            <person name="van Eijk R."/>
            <person name="Schleper C."/>
            <person name="Guy L."/>
            <person name="Ettema T.J."/>
        </authorList>
    </citation>
    <scope>NUCLEOTIDE SEQUENCE</scope>
</reference>
<dbReference type="GO" id="GO:0000160">
    <property type="term" value="P:phosphorelay signal transduction system"/>
    <property type="evidence" value="ECO:0007669"/>
    <property type="project" value="UniProtKB-KW"/>
</dbReference>
<dbReference type="EMBL" id="LAZR01056119">
    <property type="protein sequence ID" value="KKK74866.1"/>
    <property type="molecule type" value="Genomic_DNA"/>
</dbReference>
<dbReference type="InterPro" id="IPR050482">
    <property type="entry name" value="Sensor_HK_TwoCompSys"/>
</dbReference>
<accession>A0A0F9ARR5</accession>
<comment type="catalytic activity">
    <reaction evidence="1">
        <text>ATP + protein L-histidine = ADP + protein N-phospho-L-histidine.</text>
        <dbReference type="EC" id="2.7.13.3"/>
    </reaction>
</comment>
<evidence type="ECO:0000256" key="4">
    <source>
        <dbReference type="ARBA" id="ARBA00022777"/>
    </source>
</evidence>
<name>A0A0F9ARR5_9ZZZZ</name>
<dbReference type="Gene3D" id="3.30.565.10">
    <property type="entry name" value="Histidine kinase-like ATPase, C-terminal domain"/>
    <property type="match status" value="1"/>
</dbReference>
<dbReference type="PANTHER" id="PTHR24421:SF10">
    <property type="entry name" value="NITRATE_NITRITE SENSOR PROTEIN NARQ"/>
    <property type="match status" value="1"/>
</dbReference>
<evidence type="ECO:0000313" key="6">
    <source>
        <dbReference type="EMBL" id="KKK74866.1"/>
    </source>
</evidence>
<dbReference type="PANTHER" id="PTHR24421">
    <property type="entry name" value="NITRATE/NITRITE SENSOR PROTEIN NARX-RELATED"/>
    <property type="match status" value="1"/>
</dbReference>
<evidence type="ECO:0000256" key="1">
    <source>
        <dbReference type="ARBA" id="ARBA00000085"/>
    </source>
</evidence>
<organism evidence="6">
    <name type="scientific">marine sediment metagenome</name>
    <dbReference type="NCBI Taxonomy" id="412755"/>
    <lineage>
        <taxon>unclassified sequences</taxon>
        <taxon>metagenomes</taxon>
        <taxon>ecological metagenomes</taxon>
    </lineage>
</organism>
<dbReference type="InterPro" id="IPR003594">
    <property type="entry name" value="HATPase_dom"/>
</dbReference>
<dbReference type="InterPro" id="IPR036890">
    <property type="entry name" value="HATPase_C_sf"/>
</dbReference>
<dbReference type="SUPFAM" id="SSF55874">
    <property type="entry name" value="ATPase domain of HSP90 chaperone/DNA topoisomerase II/histidine kinase"/>
    <property type="match status" value="1"/>
</dbReference>
<dbReference type="PROSITE" id="PS50109">
    <property type="entry name" value="HIS_KIN"/>
    <property type="match status" value="1"/>
</dbReference>
<keyword evidence="4" id="KW-0418">Kinase</keyword>